<keyword evidence="2" id="KW-0812">Transmembrane</keyword>
<name>A0AAV6P962_9ROSI</name>
<comment type="caution">
    <text evidence="3">The sequence shown here is derived from an EMBL/GenBank/DDBJ whole genome shotgun (WGS) entry which is preliminary data.</text>
</comment>
<reference evidence="3 4" key="1">
    <citation type="journal article" date="2021" name="Hortic Res">
        <title>The domestication of Cucurbita argyrosperma as revealed by the genome of its wild relative.</title>
        <authorList>
            <person name="Barrera-Redondo J."/>
            <person name="Sanchez-de la Vega G."/>
            <person name="Aguirre-Liguori J.A."/>
            <person name="Castellanos-Morales G."/>
            <person name="Gutierrez-Guerrero Y.T."/>
            <person name="Aguirre-Dugua X."/>
            <person name="Aguirre-Planter E."/>
            <person name="Tenaillon M.I."/>
            <person name="Lira-Saade R."/>
            <person name="Eguiarte L.E."/>
        </authorList>
    </citation>
    <scope>NUCLEOTIDE SEQUENCE [LARGE SCALE GENOMIC DNA]</scope>
    <source>
        <strain evidence="3">JBR-2021</strain>
    </source>
</reference>
<dbReference type="EMBL" id="JAGKQH010000001">
    <property type="protein sequence ID" value="KAG6607751.1"/>
    <property type="molecule type" value="Genomic_DNA"/>
</dbReference>
<protein>
    <submittedName>
        <fullName evidence="3">Uncharacterized protein</fullName>
    </submittedName>
</protein>
<evidence type="ECO:0000313" key="3">
    <source>
        <dbReference type="EMBL" id="KAG6607751.1"/>
    </source>
</evidence>
<feature type="transmembrane region" description="Helical" evidence="2">
    <location>
        <begin position="59"/>
        <end position="75"/>
    </location>
</feature>
<keyword evidence="4" id="KW-1185">Reference proteome</keyword>
<sequence length="238" mass="26045">MEKFTDHCASLCSSSSPPPPSSSSSSSSSSSKQSRLNVVVVSTLLASICFLSLRFSPSFLSLLILLLIPSFFFLANKKSDSSQISDRNPLLISTAGHLFDEKPQRTVEELSAAQIGEELSSDDDSSSNGGFESGGDFESDLWMCLDELARNLPFSDDSSSEDDDSLIEIPLLPYSDAIRTDSNRELVRNLETCLPDLLPDSVLKQNGFVELLEEINEEDNLIEIDISRGFNRVSTVCN</sequence>
<organism evidence="3 4">
    <name type="scientific">Cucurbita argyrosperma subsp. sororia</name>
    <dbReference type="NCBI Taxonomy" id="37648"/>
    <lineage>
        <taxon>Eukaryota</taxon>
        <taxon>Viridiplantae</taxon>
        <taxon>Streptophyta</taxon>
        <taxon>Embryophyta</taxon>
        <taxon>Tracheophyta</taxon>
        <taxon>Spermatophyta</taxon>
        <taxon>Magnoliopsida</taxon>
        <taxon>eudicotyledons</taxon>
        <taxon>Gunneridae</taxon>
        <taxon>Pentapetalae</taxon>
        <taxon>rosids</taxon>
        <taxon>fabids</taxon>
        <taxon>Cucurbitales</taxon>
        <taxon>Cucurbitaceae</taxon>
        <taxon>Cucurbiteae</taxon>
        <taxon>Cucurbita</taxon>
    </lineage>
</organism>
<evidence type="ECO:0000313" key="4">
    <source>
        <dbReference type="Proteomes" id="UP000685013"/>
    </source>
</evidence>
<keyword evidence="2" id="KW-0472">Membrane</keyword>
<dbReference type="AlphaFoldDB" id="A0AAV6P962"/>
<gene>
    <name evidence="3" type="ORF">SDJN03_01093</name>
</gene>
<dbReference type="PANTHER" id="PTHR35708:SF3">
    <property type="entry name" value="GB|AAD25831.1"/>
    <property type="match status" value="1"/>
</dbReference>
<feature type="non-terminal residue" evidence="3">
    <location>
        <position position="1"/>
    </location>
</feature>
<accession>A0AAV6P962</accession>
<evidence type="ECO:0000256" key="2">
    <source>
        <dbReference type="SAM" id="Phobius"/>
    </source>
</evidence>
<evidence type="ECO:0000256" key="1">
    <source>
        <dbReference type="SAM" id="MobiDB-lite"/>
    </source>
</evidence>
<proteinExistence type="predicted"/>
<feature type="transmembrane region" description="Helical" evidence="2">
    <location>
        <begin position="36"/>
        <end position="53"/>
    </location>
</feature>
<feature type="region of interest" description="Disordered" evidence="1">
    <location>
        <begin position="1"/>
        <end position="30"/>
    </location>
</feature>
<dbReference type="PANTHER" id="PTHR35708">
    <property type="entry name" value="GB|AAD25831.1"/>
    <property type="match status" value="1"/>
</dbReference>
<keyword evidence="2" id="KW-1133">Transmembrane helix</keyword>
<dbReference type="Proteomes" id="UP000685013">
    <property type="component" value="Chromosome 1"/>
</dbReference>